<gene>
    <name evidence="2" type="ORF">LY89DRAFT_774731</name>
</gene>
<evidence type="ECO:0000313" key="3">
    <source>
        <dbReference type="Proteomes" id="UP000070700"/>
    </source>
</evidence>
<dbReference type="InParanoid" id="A0A194XEX1"/>
<keyword evidence="3" id="KW-1185">Reference proteome</keyword>
<keyword evidence="1" id="KW-0175">Coiled coil</keyword>
<evidence type="ECO:0000256" key="1">
    <source>
        <dbReference type="SAM" id="Coils"/>
    </source>
</evidence>
<evidence type="ECO:0008006" key="4">
    <source>
        <dbReference type="Google" id="ProtNLM"/>
    </source>
</evidence>
<proteinExistence type="predicted"/>
<dbReference type="PANTHER" id="PTHR10039:SF5">
    <property type="entry name" value="NACHT DOMAIN-CONTAINING PROTEIN"/>
    <property type="match status" value="1"/>
</dbReference>
<dbReference type="OrthoDB" id="341259at2759"/>
<dbReference type="KEGG" id="psco:LY89DRAFT_774731"/>
<accession>A0A194XEX1</accession>
<dbReference type="RefSeq" id="XP_018073051.1">
    <property type="nucleotide sequence ID" value="XM_018221975.1"/>
</dbReference>
<evidence type="ECO:0000313" key="2">
    <source>
        <dbReference type="EMBL" id="KUJ18696.1"/>
    </source>
</evidence>
<dbReference type="PANTHER" id="PTHR10039">
    <property type="entry name" value="AMELOGENIN"/>
    <property type="match status" value="1"/>
</dbReference>
<dbReference type="EMBL" id="KQ947412">
    <property type="protein sequence ID" value="KUJ18696.1"/>
    <property type="molecule type" value="Genomic_DNA"/>
</dbReference>
<reference evidence="2 3" key="1">
    <citation type="submission" date="2015-10" db="EMBL/GenBank/DDBJ databases">
        <title>Full genome of DAOMC 229536 Phialocephala scopiformis, a fungal endophyte of spruce producing the potent anti-insectan compound rugulosin.</title>
        <authorList>
            <consortium name="DOE Joint Genome Institute"/>
            <person name="Walker A.K."/>
            <person name="Frasz S.L."/>
            <person name="Seifert K.A."/>
            <person name="Miller J.D."/>
            <person name="Mondo S.J."/>
            <person name="Labutti K."/>
            <person name="Lipzen A."/>
            <person name="Dockter R."/>
            <person name="Kennedy M."/>
            <person name="Grigoriev I.V."/>
            <person name="Spatafora J.W."/>
        </authorList>
    </citation>
    <scope>NUCLEOTIDE SEQUENCE [LARGE SCALE GENOMIC DNA]</scope>
    <source>
        <strain evidence="2 3">CBS 120377</strain>
    </source>
</reference>
<name>A0A194XEX1_MOLSC</name>
<organism evidence="2 3">
    <name type="scientific">Mollisia scopiformis</name>
    <name type="common">Conifer needle endophyte fungus</name>
    <name type="synonym">Phialocephala scopiformis</name>
    <dbReference type="NCBI Taxonomy" id="149040"/>
    <lineage>
        <taxon>Eukaryota</taxon>
        <taxon>Fungi</taxon>
        <taxon>Dikarya</taxon>
        <taxon>Ascomycota</taxon>
        <taxon>Pezizomycotina</taxon>
        <taxon>Leotiomycetes</taxon>
        <taxon>Helotiales</taxon>
        <taxon>Mollisiaceae</taxon>
        <taxon>Mollisia</taxon>
    </lineage>
</organism>
<dbReference type="Proteomes" id="UP000070700">
    <property type="component" value="Unassembled WGS sequence"/>
</dbReference>
<dbReference type="GeneID" id="28831701"/>
<dbReference type="AlphaFoldDB" id="A0A194XEX1"/>
<protein>
    <recommendedName>
        <fullName evidence="4">Fungal N-terminal domain-containing protein</fullName>
    </recommendedName>
</protein>
<feature type="coiled-coil region" evidence="1">
    <location>
        <begin position="195"/>
        <end position="222"/>
    </location>
</feature>
<sequence>MRERRNKLNASSLRIDFRPFIRLLLNAERSLVVSPAQPQPHAKPCLLCFNFLRVVDLGVINGSQHARKVKAAPKRESSLEDKILDPLTALGLASNIVQTVQFTSDLISKSREYHVDGSLVKQLELEAITVNLRTLSQDLVVPGSGGVRAAKTERQLRELCIGCQEVSDELLVTVQSLKVRGFHNTWTSFRQALKSVWKEEKIKTLEERLERYRRQIDTTLLISIREGIDRSINSLSKSERDCKQIAFAPDSGNGVKQWQSELLNKVHQSDWNLHAERRMIQFSTRLSASAMKDRDDLIKQQILARLHFDSINDRAERIPKAHQNTFDWIFHAPESSHDLASHVSGNLTSDMGTTQPSSARSAVYPLWAGW</sequence>